<dbReference type="AlphaFoldDB" id="A0A8X6FRR1"/>
<keyword evidence="3" id="KW-0472">Membrane</keyword>
<evidence type="ECO:0000256" key="3">
    <source>
        <dbReference type="SAM" id="Phobius"/>
    </source>
</evidence>
<dbReference type="Gene3D" id="3.30.1360.180">
    <property type="match status" value="1"/>
</dbReference>
<feature type="transmembrane region" description="Helical" evidence="3">
    <location>
        <begin position="32"/>
        <end position="51"/>
    </location>
</feature>
<feature type="domain" description="ENPP1-3/EXOG-like endonuclease/phosphodiesterase" evidence="4">
    <location>
        <begin position="540"/>
        <end position="737"/>
    </location>
</feature>
<dbReference type="Gene3D" id="3.40.570.10">
    <property type="entry name" value="Extracellular Endonuclease, subunit A"/>
    <property type="match status" value="1"/>
</dbReference>
<dbReference type="CDD" id="cd16018">
    <property type="entry name" value="Enpp"/>
    <property type="match status" value="1"/>
</dbReference>
<organism evidence="5 6">
    <name type="scientific">Trichonephila clavata</name>
    <name type="common">Joro spider</name>
    <name type="synonym">Nephila clavata</name>
    <dbReference type="NCBI Taxonomy" id="2740835"/>
    <lineage>
        <taxon>Eukaryota</taxon>
        <taxon>Metazoa</taxon>
        <taxon>Ecdysozoa</taxon>
        <taxon>Arthropoda</taxon>
        <taxon>Chelicerata</taxon>
        <taxon>Arachnida</taxon>
        <taxon>Araneae</taxon>
        <taxon>Araneomorphae</taxon>
        <taxon>Entelegynae</taxon>
        <taxon>Araneoidea</taxon>
        <taxon>Nephilidae</taxon>
        <taxon>Trichonephila</taxon>
    </lineage>
</organism>
<name>A0A8X6FRR1_TRICU</name>
<dbReference type="SUPFAM" id="SSF53649">
    <property type="entry name" value="Alkaline phosphatase-like"/>
    <property type="match status" value="1"/>
</dbReference>
<reference evidence="5" key="1">
    <citation type="submission" date="2020-07" db="EMBL/GenBank/DDBJ databases">
        <title>Multicomponent nature underlies the extraordinary mechanical properties of spider dragline silk.</title>
        <authorList>
            <person name="Kono N."/>
            <person name="Nakamura H."/>
            <person name="Mori M."/>
            <person name="Yoshida Y."/>
            <person name="Ohtoshi R."/>
            <person name="Malay A.D."/>
            <person name="Moran D.A.P."/>
            <person name="Tomita M."/>
            <person name="Numata K."/>
            <person name="Arakawa K."/>
        </authorList>
    </citation>
    <scope>NUCLEOTIDE SEQUENCE</scope>
</reference>
<dbReference type="Gene3D" id="3.40.720.10">
    <property type="entry name" value="Alkaline Phosphatase, subunit A"/>
    <property type="match status" value="1"/>
</dbReference>
<gene>
    <name evidence="5" type="primary">ENPP1</name>
    <name evidence="5" type="ORF">TNCT_215031</name>
</gene>
<accession>A0A8X6FRR1</accession>
<keyword evidence="2" id="KW-0325">Glycoprotein</keyword>
<dbReference type="PANTHER" id="PTHR10151:SF114">
    <property type="entry name" value="ECTONUCLEOTIDE PYROPHOSPHATASE_PHOSPHODIESTERASE C27A7.3"/>
    <property type="match status" value="1"/>
</dbReference>
<dbReference type="Pfam" id="PF01663">
    <property type="entry name" value="Phosphodiest"/>
    <property type="match status" value="1"/>
</dbReference>
<keyword evidence="3" id="KW-1133">Transmembrane helix</keyword>
<keyword evidence="6" id="KW-1185">Reference proteome</keyword>
<dbReference type="InterPro" id="IPR044929">
    <property type="entry name" value="DNA/RNA_non-sp_Endonuclease_sf"/>
</dbReference>
<dbReference type="GO" id="GO:0016787">
    <property type="term" value="F:hydrolase activity"/>
    <property type="evidence" value="ECO:0007669"/>
    <property type="project" value="UniProtKB-KW"/>
</dbReference>
<evidence type="ECO:0000313" key="6">
    <source>
        <dbReference type="Proteomes" id="UP000887116"/>
    </source>
</evidence>
<evidence type="ECO:0000256" key="2">
    <source>
        <dbReference type="ARBA" id="ARBA00023180"/>
    </source>
</evidence>
<sequence length="739" mass="83718">MELFQREVLPGDGNYRSIPGNSPAPWHKKRRYLAGIVVLVLFAVIIIVIAFCAPSKEKSEFINSFSASTPLEWIDDCPKSPPVCPSSYEGAPPLLLVSLDGFRPDYLKRGLSPTLARLSRCGVRAPYMMSVFPTKTFPNHFSQVTGLYPSSHGIIDNFMIDPETGKIFKLSSNSTMESFWWEKEPIWVSVEKQGKKSATYFWPGSDVEINGTRPSYYREYNGSVPFEIRVDQVLEWLDLPLSDRPSFLTLYISEVDSSAHEYGIHSQQVNESLSHVDKVIERLFSGLQQRNLTDCVNVFIVSDHGMADIDCSRSINLGKYVDLSCVRNTEGSIGRLQLTDCPNTTLEQVVKDIRCRNEHMRVFRKELLPVRAHYVNHPRIEPIFLDLDNGWTLLRREPQKGEDRCSGGSHGYDNLFPDMKAFFMALGPSMKKNFTADPFINIELYELMCELVDITPNPNNGTKGSLHPLLRNPVRPLQDEEEPQPPAKGIARNHEPGVAQCPCKWFIDPKVNVEEVQALHLPFGVPYSSRENNSLLLLHNADYAVAYSTSLRVAEWVGFALASKYQGFNRSSPESEICWTDDARVPSDALIKCTDYNWTHVAGQNFSQRPFYQPDVLNSSERAQSTFVTNSVPKSFPHLPLEESMTQILDEWTSRGKALHVFTGPAFDFLGTGLRPDLEALQHRNESLLIPTHLFYVITWCRDEVESIVDCDPHDLRVCSFLLPNWPFPMNCEVSCSTC</sequence>
<dbReference type="SMART" id="SM00477">
    <property type="entry name" value="NUC"/>
    <property type="match status" value="1"/>
</dbReference>
<dbReference type="GO" id="GO:0055120">
    <property type="term" value="C:striated muscle dense body"/>
    <property type="evidence" value="ECO:0007669"/>
    <property type="project" value="TreeGrafter"/>
</dbReference>
<dbReference type="GO" id="GO:0016529">
    <property type="term" value="C:sarcoplasmic reticulum"/>
    <property type="evidence" value="ECO:0007669"/>
    <property type="project" value="TreeGrafter"/>
</dbReference>
<dbReference type="GO" id="GO:0003676">
    <property type="term" value="F:nucleic acid binding"/>
    <property type="evidence" value="ECO:0007669"/>
    <property type="project" value="InterPro"/>
</dbReference>
<proteinExistence type="predicted"/>
<protein>
    <recommendedName>
        <fullName evidence="4">ENPP1-3/EXOG-like endonuclease/phosphodiesterase domain-containing protein</fullName>
    </recommendedName>
</protein>
<dbReference type="InterPro" id="IPR017850">
    <property type="entry name" value="Alkaline_phosphatase_core_sf"/>
</dbReference>
<dbReference type="EMBL" id="BMAO01020204">
    <property type="protein sequence ID" value="GFQ65713.1"/>
    <property type="molecule type" value="Genomic_DNA"/>
</dbReference>
<dbReference type="InterPro" id="IPR002591">
    <property type="entry name" value="Phosphodiest/P_Trfase"/>
</dbReference>
<comment type="caution">
    <text evidence="5">The sequence shown here is derived from an EMBL/GenBank/DDBJ whole genome shotgun (WGS) entry which is preliminary data.</text>
</comment>
<keyword evidence="1" id="KW-0378">Hydrolase</keyword>
<evidence type="ECO:0000313" key="5">
    <source>
        <dbReference type="EMBL" id="GFQ65713.1"/>
    </source>
</evidence>
<dbReference type="InterPro" id="IPR020821">
    <property type="entry name" value="ENPP1-3/EXOG-like_nuc-like"/>
</dbReference>
<evidence type="ECO:0000256" key="1">
    <source>
        <dbReference type="ARBA" id="ARBA00022801"/>
    </source>
</evidence>
<evidence type="ECO:0000259" key="4">
    <source>
        <dbReference type="SMART" id="SM00477"/>
    </source>
</evidence>
<dbReference type="InterPro" id="IPR044925">
    <property type="entry name" value="His-Me_finger_sf"/>
</dbReference>
<dbReference type="GO" id="GO:0031674">
    <property type="term" value="C:I band"/>
    <property type="evidence" value="ECO:0007669"/>
    <property type="project" value="TreeGrafter"/>
</dbReference>
<dbReference type="SUPFAM" id="SSF54060">
    <property type="entry name" value="His-Me finger endonucleases"/>
    <property type="match status" value="1"/>
</dbReference>
<dbReference type="OrthoDB" id="415411at2759"/>
<dbReference type="PANTHER" id="PTHR10151">
    <property type="entry name" value="ECTONUCLEOTIDE PYROPHOSPHATASE/PHOSPHODIESTERASE"/>
    <property type="match status" value="1"/>
</dbReference>
<dbReference type="GO" id="GO:0046872">
    <property type="term" value="F:metal ion binding"/>
    <property type="evidence" value="ECO:0007669"/>
    <property type="project" value="InterPro"/>
</dbReference>
<keyword evidence="3" id="KW-0812">Transmembrane</keyword>
<dbReference type="Proteomes" id="UP000887116">
    <property type="component" value="Unassembled WGS sequence"/>
</dbReference>